<name>A0ABQ7X2M6_BRANA</name>
<keyword evidence="1" id="KW-0812">Transmembrane</keyword>
<keyword evidence="1" id="KW-0472">Membrane</keyword>
<feature type="transmembrane region" description="Helical" evidence="1">
    <location>
        <begin position="78"/>
        <end position="96"/>
    </location>
</feature>
<protein>
    <submittedName>
        <fullName evidence="2">Uncharacterized protein</fullName>
    </submittedName>
</protein>
<reference evidence="2 3" key="1">
    <citation type="submission" date="2021-05" db="EMBL/GenBank/DDBJ databases">
        <title>Genome Assembly of Synthetic Allotetraploid Brassica napus Reveals Homoeologous Exchanges between Subgenomes.</title>
        <authorList>
            <person name="Davis J.T."/>
        </authorList>
    </citation>
    <scope>NUCLEOTIDE SEQUENCE [LARGE SCALE GENOMIC DNA]</scope>
    <source>
        <strain evidence="3">cv. Da-Ae</strain>
        <tissue evidence="2">Seedling</tissue>
    </source>
</reference>
<sequence length="292" mass="33785">CQGNVEVLPSPIRHLEDGISWIFEICSFLEIVTSSNTVAFASVSLTTLKVFTKKMVPLLSSSRFAVISRSQYHLSTSVLYLVLWKSFALFLCTAWFHHLPRFFWFDEYGRKRVLATVRVRRRALPTRPEIVALMEKCGVWVYDDMLQDIKTRFLQYAMEREQNKEGCSMLRQDAYHLKSLRLRFCTSFLVELNRNSLERKAGTISMQYYLNKISPLESVFLIFFHGAARGLGNLRSLNLTSCKHPTQFPDLLKATKPEPVKPSSCVNNWENKDEAAIQVNRLQDKKQEDFGP</sequence>
<feature type="non-terminal residue" evidence="2">
    <location>
        <position position="292"/>
    </location>
</feature>
<feature type="non-terminal residue" evidence="2">
    <location>
        <position position="1"/>
    </location>
</feature>
<dbReference type="Proteomes" id="UP000824890">
    <property type="component" value="Unassembled WGS sequence"/>
</dbReference>
<gene>
    <name evidence="2" type="ORF">HID58_095722</name>
</gene>
<organism evidence="2 3">
    <name type="scientific">Brassica napus</name>
    <name type="common">Rape</name>
    <dbReference type="NCBI Taxonomy" id="3708"/>
    <lineage>
        <taxon>Eukaryota</taxon>
        <taxon>Viridiplantae</taxon>
        <taxon>Streptophyta</taxon>
        <taxon>Embryophyta</taxon>
        <taxon>Tracheophyta</taxon>
        <taxon>Spermatophyta</taxon>
        <taxon>Magnoliopsida</taxon>
        <taxon>eudicotyledons</taxon>
        <taxon>Gunneridae</taxon>
        <taxon>Pentapetalae</taxon>
        <taxon>rosids</taxon>
        <taxon>malvids</taxon>
        <taxon>Brassicales</taxon>
        <taxon>Brassicaceae</taxon>
        <taxon>Brassiceae</taxon>
        <taxon>Brassica</taxon>
    </lineage>
</organism>
<evidence type="ECO:0000256" key="1">
    <source>
        <dbReference type="SAM" id="Phobius"/>
    </source>
</evidence>
<accession>A0ABQ7X2M6</accession>
<evidence type="ECO:0000313" key="3">
    <source>
        <dbReference type="Proteomes" id="UP000824890"/>
    </source>
</evidence>
<comment type="caution">
    <text evidence="2">The sequence shown here is derived from an EMBL/GenBank/DDBJ whole genome shotgun (WGS) entry which is preliminary data.</text>
</comment>
<dbReference type="EMBL" id="JAGKQM010002125">
    <property type="protein sequence ID" value="KAH0850194.1"/>
    <property type="molecule type" value="Genomic_DNA"/>
</dbReference>
<keyword evidence="3" id="KW-1185">Reference proteome</keyword>
<keyword evidence="1" id="KW-1133">Transmembrane helix</keyword>
<proteinExistence type="predicted"/>
<evidence type="ECO:0000313" key="2">
    <source>
        <dbReference type="EMBL" id="KAH0850194.1"/>
    </source>
</evidence>